<reference evidence="2 3" key="1">
    <citation type="submission" date="2011-09" db="EMBL/GenBank/DDBJ databases">
        <title>Complete Genome Sequence of Bacillus cereus Bacteriophage BCD7.</title>
        <authorList>
            <person name="Lee J.-H."/>
            <person name="Shin H."/>
            <person name="Son B."/>
            <person name="Ryu S."/>
        </authorList>
    </citation>
    <scope>NUCLEOTIDE SEQUENCE [LARGE SCALE GENOMIC DNA]</scope>
</reference>
<dbReference type="Proteomes" id="UP000006298">
    <property type="component" value="Segment"/>
</dbReference>
<accession>J9PU07</accession>
<dbReference type="GeneID" id="14011650"/>
<organism evidence="2 3">
    <name type="scientific">Bacillus phage BCD7</name>
    <dbReference type="NCBI Taxonomy" id="1136534"/>
    <lineage>
        <taxon>Viruses</taxon>
        <taxon>Duplodnaviria</taxon>
        <taxon>Heunggongvirae</taxon>
        <taxon>Uroviricota</taxon>
        <taxon>Caudoviricetes</taxon>
        <taxon>Becedseptimavirus</taxon>
        <taxon>Becedseptimavirus BCD7</taxon>
    </lineage>
</organism>
<evidence type="ECO:0000313" key="3">
    <source>
        <dbReference type="Proteomes" id="UP000006298"/>
    </source>
</evidence>
<protein>
    <submittedName>
        <fullName evidence="2">Uncharacterized protein</fullName>
    </submittedName>
</protein>
<keyword evidence="3" id="KW-1185">Reference proteome</keyword>
<feature type="region of interest" description="Disordered" evidence="1">
    <location>
        <begin position="139"/>
        <end position="205"/>
    </location>
</feature>
<name>J9PU07_9CAUD</name>
<evidence type="ECO:0000313" key="2">
    <source>
        <dbReference type="EMBL" id="AEZ50578.1"/>
    </source>
</evidence>
<evidence type="ECO:0000256" key="1">
    <source>
        <dbReference type="SAM" id="MobiDB-lite"/>
    </source>
</evidence>
<sequence length="205" mass="23795">MGTMKKEVTLWENGTKLLYVRKDAEGNLIVMSRVIVKALREIVPTYKDEDVIEGNLPEMNGFKARYIVRYVGKPKDTRSDLQKRRDAERNIDRDSFCVTENELYTLEGFVNEFKHNLLDMYSEGGAEDIWVMGEDEIPEEEDDLTPAEVDEKLGIKPKGKRKKKEERKAEREEMFKRGEDKPKFQSYHVNDGGAEAQARKKGEIE</sequence>
<dbReference type="KEGG" id="vg:14011650"/>
<feature type="compositionally biased region" description="Basic residues" evidence="1">
    <location>
        <begin position="155"/>
        <end position="165"/>
    </location>
</feature>
<gene>
    <name evidence="2" type="ORF">BCD7_0131</name>
</gene>
<dbReference type="EMBL" id="JN712910">
    <property type="protein sequence ID" value="AEZ50578.1"/>
    <property type="molecule type" value="Genomic_DNA"/>
</dbReference>
<proteinExistence type="predicted"/>
<feature type="compositionally biased region" description="Basic and acidic residues" evidence="1">
    <location>
        <begin position="166"/>
        <end position="183"/>
    </location>
</feature>
<dbReference type="RefSeq" id="YP_007005982.1">
    <property type="nucleotide sequence ID" value="NC_019515.1"/>
</dbReference>